<dbReference type="Gene3D" id="1.25.40.10">
    <property type="entry name" value="Tetratricopeptide repeat domain"/>
    <property type="match status" value="1"/>
</dbReference>
<evidence type="ECO:0000256" key="2">
    <source>
        <dbReference type="PROSITE-ProRule" id="PRU00339"/>
    </source>
</evidence>
<dbReference type="RefSeq" id="WP_243694411.1">
    <property type="nucleotide sequence ID" value="NZ_SMGR01000003.1"/>
</dbReference>
<reference evidence="5 6" key="1">
    <citation type="submission" date="2019-03" db="EMBL/GenBank/DDBJ databases">
        <title>Genomic Encyclopedia of Archaeal and Bacterial Type Strains, Phase II (KMG-II): from individual species to whole genera.</title>
        <authorList>
            <person name="Goeker M."/>
        </authorList>
    </citation>
    <scope>NUCLEOTIDE SEQUENCE [LARGE SCALE GENOMIC DNA]</scope>
    <source>
        <strain evidence="5 6">DSM 26433</strain>
    </source>
</reference>
<evidence type="ECO:0000256" key="1">
    <source>
        <dbReference type="ARBA" id="ARBA00022729"/>
    </source>
</evidence>
<dbReference type="PROSITE" id="PS50005">
    <property type="entry name" value="TPR"/>
    <property type="match status" value="1"/>
</dbReference>
<gene>
    <name evidence="5" type="ORF">BXY66_3402</name>
</gene>
<dbReference type="Pfam" id="PF13435">
    <property type="entry name" value="Cytochrome_C554"/>
    <property type="match status" value="2"/>
</dbReference>
<evidence type="ECO:0000313" key="5">
    <source>
        <dbReference type="EMBL" id="TCL00755.1"/>
    </source>
</evidence>
<dbReference type="EMBL" id="SMGR01000003">
    <property type="protein sequence ID" value="TCL00755.1"/>
    <property type="molecule type" value="Genomic_DNA"/>
</dbReference>
<dbReference type="PANTHER" id="PTHR35038:SF8">
    <property type="entry name" value="C-TYPE POLYHEME CYTOCHROME OMCC"/>
    <property type="match status" value="1"/>
</dbReference>
<keyword evidence="2" id="KW-0802">TPR repeat</keyword>
<evidence type="ECO:0000259" key="4">
    <source>
        <dbReference type="Pfam" id="PF13435"/>
    </source>
</evidence>
<accession>A0A4R1N4V8</accession>
<dbReference type="SUPFAM" id="SSF48695">
    <property type="entry name" value="Multiheme cytochromes"/>
    <property type="match status" value="1"/>
</dbReference>
<comment type="caution">
    <text evidence="5">The sequence shown here is derived from an EMBL/GenBank/DDBJ whole genome shotgun (WGS) entry which is preliminary data.</text>
</comment>
<dbReference type="InterPro" id="IPR011990">
    <property type="entry name" value="TPR-like_helical_dom_sf"/>
</dbReference>
<dbReference type="InterPro" id="IPR051829">
    <property type="entry name" value="Multiheme_Cytochr_ET"/>
</dbReference>
<feature type="signal peptide" evidence="3">
    <location>
        <begin position="1"/>
        <end position="25"/>
    </location>
</feature>
<sequence>MRVPHRLVRLTALCFALLVPPFLFAQEGRIPAYVGSETCADCHSEAYDAWKTSHHGEAWRRPDETVLQGAFEGEIFEHKGMRATFDTIEGTRRISVVEEDGSEAVYDLHSVGGTYPLQHLILETEEGRLQSFDVVWDVDAQRWYHLYPEQDLPPQDAFHWSGAYKNWNARCAECHATGFEKNYDFRNKSYRSTQVEIGVGCEACHGPGEAHLTLQNGGTIDWAISVDDYGFTAQMADPKSAMEQCAGCHSRREAFGNGNPLPGTRFADAYNLAMLRPGLYHPDGQILDEVYVYGSFLQSKMHQKGVTCANCHTPHSAETLADDNALCTQCHSPAGNPEFPTLPLATYDSPDHTHHEEGTSGAQCVNCHMTDRVYMGTDPRRDHSFRVPRPDLTGKIGTPNACTACHDDKPARWAADQITQWFPQGQWTQKHYGEILEAGRLNPVAASTDLFTLAQNEATPGLIRATALWLLGPGAASLEIDALGAFLDNPDPQIRVGALDALKQRSPLVTTPYLLRGLNDETRAVRIAAARAILSQPPNRITDELRAATRQAYSELGGMIRNQLDFAEAHLQLGGYAMVAGDIRSAVVALTEAVRINPQTPQAWESLIRMTAQIEGRDRAREMAETALKLNPGTVSLIELVDQLN</sequence>
<feature type="domain" description="Cytochrome c-552/4" evidence="4">
    <location>
        <begin position="167"/>
        <end position="206"/>
    </location>
</feature>
<feature type="chain" id="PRO_5020523639" evidence="3">
    <location>
        <begin position="26"/>
        <end position="645"/>
    </location>
</feature>
<dbReference type="Gene3D" id="1.10.1130.10">
    <property type="entry name" value="Flavocytochrome C3, Chain A"/>
    <property type="match status" value="2"/>
</dbReference>
<dbReference type="CDD" id="cd08168">
    <property type="entry name" value="Cytochrom_C3"/>
    <property type="match status" value="1"/>
</dbReference>
<proteinExistence type="predicted"/>
<dbReference type="Gene3D" id="3.90.10.10">
    <property type="entry name" value="Cytochrome C3"/>
    <property type="match status" value="1"/>
</dbReference>
<dbReference type="InterPro" id="IPR036280">
    <property type="entry name" value="Multihaem_cyt_sf"/>
</dbReference>
<dbReference type="Proteomes" id="UP000295673">
    <property type="component" value="Unassembled WGS sequence"/>
</dbReference>
<feature type="repeat" description="TPR" evidence="2">
    <location>
        <begin position="567"/>
        <end position="600"/>
    </location>
</feature>
<dbReference type="InterPro" id="IPR011989">
    <property type="entry name" value="ARM-like"/>
</dbReference>
<dbReference type="PANTHER" id="PTHR35038">
    <property type="entry name" value="DISSIMILATORY SULFITE REDUCTASE SIRA"/>
    <property type="match status" value="1"/>
</dbReference>
<dbReference type="InterPro" id="IPR019734">
    <property type="entry name" value="TPR_rpt"/>
</dbReference>
<keyword evidence="6" id="KW-1185">Reference proteome</keyword>
<organism evidence="5 6">
    <name type="scientific">Shimia isoporae</name>
    <dbReference type="NCBI Taxonomy" id="647720"/>
    <lineage>
        <taxon>Bacteria</taxon>
        <taxon>Pseudomonadati</taxon>
        <taxon>Pseudomonadota</taxon>
        <taxon>Alphaproteobacteria</taxon>
        <taxon>Rhodobacterales</taxon>
        <taxon>Roseobacteraceae</taxon>
    </lineage>
</organism>
<dbReference type="SUPFAM" id="SSF48452">
    <property type="entry name" value="TPR-like"/>
    <property type="match status" value="1"/>
</dbReference>
<evidence type="ECO:0000256" key="3">
    <source>
        <dbReference type="SAM" id="SignalP"/>
    </source>
</evidence>
<dbReference type="InterPro" id="IPR023155">
    <property type="entry name" value="Cyt_c-552/4"/>
</dbReference>
<name>A0A4R1N4V8_9RHOB</name>
<protein>
    <submittedName>
        <fullName evidence="5">Cytochrome c554/c'-like protein</fullName>
    </submittedName>
</protein>
<dbReference type="AlphaFoldDB" id="A0A4R1N4V8"/>
<dbReference type="Gene3D" id="1.25.10.10">
    <property type="entry name" value="Leucine-rich Repeat Variant"/>
    <property type="match status" value="1"/>
</dbReference>
<feature type="domain" description="Cytochrome c-552/4" evidence="4">
    <location>
        <begin position="38"/>
        <end position="61"/>
    </location>
</feature>
<keyword evidence="1 3" id="KW-0732">Signal</keyword>
<evidence type="ECO:0000313" key="6">
    <source>
        <dbReference type="Proteomes" id="UP000295673"/>
    </source>
</evidence>